<name>A0ACC1P2Y9_9PEZI</name>
<proteinExistence type="predicted"/>
<evidence type="ECO:0000313" key="1">
    <source>
        <dbReference type="EMBL" id="KAJ2986183.1"/>
    </source>
</evidence>
<keyword evidence="2" id="KW-1185">Reference proteome</keyword>
<gene>
    <name evidence="1" type="ORF">NUW58_g5146</name>
</gene>
<reference evidence="1" key="1">
    <citation type="submission" date="2022-10" db="EMBL/GenBank/DDBJ databases">
        <title>Genome Sequence of Xylaria curta.</title>
        <authorList>
            <person name="Buettner E."/>
        </authorList>
    </citation>
    <scope>NUCLEOTIDE SEQUENCE</scope>
    <source>
        <strain evidence="1">Babe10</strain>
    </source>
</reference>
<dbReference type="EMBL" id="JAPDGR010000985">
    <property type="protein sequence ID" value="KAJ2986183.1"/>
    <property type="molecule type" value="Genomic_DNA"/>
</dbReference>
<sequence length="633" mass="69725">MSSSLLHPPSHLPPATALRHSKQAPSILDNSPGAPSASILQSVLSASETQELWTVYENLLLSCLRTGDDKSAQRSLDRLVNRFGDDNERVMALAGLVKEATAADDSALDLVLQEYEKILQENPSNLPITKRRAALLRAMNRTSEAVNALNSLLDMSPTDAEAWAELADLYLAQGLYSQAIFAQEEVLILQPNAWNIHARLGEILLMAAKTSDAAKRLTEALKRFCRSIELCDNYLRGYYGLKLTTSQLLSESFLKASKQTDSEEWPVPTVDTLRKLDETATEKLAEIVRRNSAGEKDWQGYGKAEIAAARELLESHAAVTTNFIDLTRDPASSLFHNVIHLSVMRTSIPFLDPAKFLRLLSILSELEVIGAKRFSFELNMVDGVLDQYYSGQSSRKCVGLNTDGREVVKPDSISAILKKIDKTKTAANVASELRKGLQDVMKDIVDNAMDTVVEAVVNKKLEDIVAKAVKTAMMKVDVAKKKMEDIVAEAVKAAIKEVDVQEQTRTGAEQAFEAGRLDTLVKDAMDAAKGGMTMLAAGGSRCSSDVSDYTVSGRKRRSGDNVSPVKTSTQKSPTQYKTKQQRINSPERQSKIPIPRHARLQLLKEGVMGSLWKKLMEAWIHNTTQNGPIKSQK</sequence>
<accession>A0ACC1P2Y9</accession>
<comment type="caution">
    <text evidence="1">The sequence shown here is derived from an EMBL/GenBank/DDBJ whole genome shotgun (WGS) entry which is preliminary data.</text>
</comment>
<evidence type="ECO:0000313" key="2">
    <source>
        <dbReference type="Proteomes" id="UP001143856"/>
    </source>
</evidence>
<protein>
    <submittedName>
        <fullName evidence="1">Uncharacterized protein</fullName>
    </submittedName>
</protein>
<dbReference type="Proteomes" id="UP001143856">
    <property type="component" value="Unassembled WGS sequence"/>
</dbReference>
<organism evidence="1 2">
    <name type="scientific">Xylaria curta</name>
    <dbReference type="NCBI Taxonomy" id="42375"/>
    <lineage>
        <taxon>Eukaryota</taxon>
        <taxon>Fungi</taxon>
        <taxon>Dikarya</taxon>
        <taxon>Ascomycota</taxon>
        <taxon>Pezizomycotina</taxon>
        <taxon>Sordariomycetes</taxon>
        <taxon>Xylariomycetidae</taxon>
        <taxon>Xylariales</taxon>
        <taxon>Xylariaceae</taxon>
        <taxon>Xylaria</taxon>
    </lineage>
</organism>